<sequence length="203" mass="21467">MAASPPMLVMVVLVATMQLSGRGSAKQYNVGDSSGWTEGVDYESWASNYTFYTGDSLRFNSMGGLHTVQQVSADDFRACSSKKAIMSGTSATNVVKLDKAQTYYFICGEHGHCQAGMQLRVTVTDGSPSKSAPASENVAINETNPSATATPTTPSISSPLTPSITPNGSSSRSQSSSIPCPLFSVFIVSSFLVVHALVEISWF</sequence>
<evidence type="ECO:0000313" key="7">
    <source>
        <dbReference type="Proteomes" id="UP000825935"/>
    </source>
</evidence>
<feature type="signal peptide" evidence="4">
    <location>
        <begin position="1"/>
        <end position="25"/>
    </location>
</feature>
<feature type="domain" description="Phytocyanin" evidence="5">
    <location>
        <begin position="26"/>
        <end position="125"/>
    </location>
</feature>
<dbReference type="PANTHER" id="PTHR33021:SF193">
    <property type="entry name" value="OS06G0218600 PROTEIN"/>
    <property type="match status" value="1"/>
</dbReference>
<evidence type="ECO:0000256" key="2">
    <source>
        <dbReference type="ARBA" id="ARBA00023180"/>
    </source>
</evidence>
<dbReference type="GO" id="GO:0005886">
    <property type="term" value="C:plasma membrane"/>
    <property type="evidence" value="ECO:0007669"/>
    <property type="project" value="TreeGrafter"/>
</dbReference>
<feature type="chain" id="PRO_5035878743" description="Phytocyanin domain-containing protein" evidence="4">
    <location>
        <begin position="26"/>
        <end position="203"/>
    </location>
</feature>
<dbReference type="Proteomes" id="UP000825935">
    <property type="component" value="Chromosome 33"/>
</dbReference>
<dbReference type="Pfam" id="PF02298">
    <property type="entry name" value="Cu_bind_like"/>
    <property type="match status" value="1"/>
</dbReference>
<dbReference type="GO" id="GO:0046872">
    <property type="term" value="F:metal ion binding"/>
    <property type="evidence" value="ECO:0007669"/>
    <property type="project" value="UniProtKB-KW"/>
</dbReference>
<evidence type="ECO:0000256" key="4">
    <source>
        <dbReference type="SAM" id="SignalP"/>
    </source>
</evidence>
<keyword evidence="2" id="KW-0325">Glycoprotein</keyword>
<accession>A0A8T2QQA1</accession>
<reference evidence="6" key="1">
    <citation type="submission" date="2021-08" db="EMBL/GenBank/DDBJ databases">
        <title>WGS assembly of Ceratopteris richardii.</title>
        <authorList>
            <person name="Marchant D.B."/>
            <person name="Chen G."/>
            <person name="Jenkins J."/>
            <person name="Shu S."/>
            <person name="Leebens-Mack J."/>
            <person name="Grimwood J."/>
            <person name="Schmutz J."/>
            <person name="Soltis P."/>
            <person name="Soltis D."/>
            <person name="Chen Z.-H."/>
        </authorList>
    </citation>
    <scope>NUCLEOTIDE SEQUENCE</scope>
    <source>
        <strain evidence="6">Whitten #5841</strain>
        <tissue evidence="6">Leaf</tissue>
    </source>
</reference>
<comment type="caution">
    <text evidence="6">The sequence shown here is derived from an EMBL/GenBank/DDBJ whole genome shotgun (WGS) entry which is preliminary data.</text>
</comment>
<dbReference type="OMA" id="PMPTTPY"/>
<dbReference type="InterPro" id="IPR008972">
    <property type="entry name" value="Cupredoxin"/>
</dbReference>
<proteinExistence type="predicted"/>
<protein>
    <recommendedName>
        <fullName evidence="5">Phytocyanin domain-containing protein</fullName>
    </recommendedName>
</protein>
<dbReference type="InterPro" id="IPR003245">
    <property type="entry name" value="Phytocyanin_dom"/>
</dbReference>
<dbReference type="GO" id="GO:0009055">
    <property type="term" value="F:electron transfer activity"/>
    <property type="evidence" value="ECO:0007669"/>
    <property type="project" value="InterPro"/>
</dbReference>
<evidence type="ECO:0000256" key="1">
    <source>
        <dbReference type="ARBA" id="ARBA00022723"/>
    </source>
</evidence>
<keyword evidence="7" id="KW-1185">Reference proteome</keyword>
<name>A0A8T2QQA1_CERRI</name>
<dbReference type="EMBL" id="CM035438">
    <property type="protein sequence ID" value="KAH7285533.1"/>
    <property type="molecule type" value="Genomic_DNA"/>
</dbReference>
<keyword evidence="1" id="KW-0479">Metal-binding</keyword>
<dbReference type="InterPro" id="IPR039391">
    <property type="entry name" value="Phytocyanin-like"/>
</dbReference>
<dbReference type="Gene3D" id="2.60.40.420">
    <property type="entry name" value="Cupredoxins - blue copper proteins"/>
    <property type="match status" value="1"/>
</dbReference>
<evidence type="ECO:0000259" key="5">
    <source>
        <dbReference type="PROSITE" id="PS51485"/>
    </source>
</evidence>
<dbReference type="FunFam" id="2.60.40.420:FF:000003">
    <property type="entry name" value="Blue copper"/>
    <property type="match status" value="1"/>
</dbReference>
<feature type="compositionally biased region" description="Low complexity" evidence="3">
    <location>
        <begin position="145"/>
        <end position="172"/>
    </location>
</feature>
<gene>
    <name evidence="6" type="ORF">KP509_33G032300</name>
</gene>
<evidence type="ECO:0000256" key="3">
    <source>
        <dbReference type="SAM" id="MobiDB-lite"/>
    </source>
</evidence>
<dbReference type="CDD" id="cd04216">
    <property type="entry name" value="Phytocyanin"/>
    <property type="match status" value="1"/>
</dbReference>
<organism evidence="6 7">
    <name type="scientific">Ceratopteris richardii</name>
    <name type="common">Triangle waterfern</name>
    <dbReference type="NCBI Taxonomy" id="49495"/>
    <lineage>
        <taxon>Eukaryota</taxon>
        <taxon>Viridiplantae</taxon>
        <taxon>Streptophyta</taxon>
        <taxon>Embryophyta</taxon>
        <taxon>Tracheophyta</taxon>
        <taxon>Polypodiopsida</taxon>
        <taxon>Polypodiidae</taxon>
        <taxon>Polypodiales</taxon>
        <taxon>Pteridineae</taxon>
        <taxon>Pteridaceae</taxon>
        <taxon>Parkerioideae</taxon>
        <taxon>Ceratopteris</taxon>
    </lineage>
</organism>
<evidence type="ECO:0000313" key="6">
    <source>
        <dbReference type="EMBL" id="KAH7285533.1"/>
    </source>
</evidence>
<dbReference type="PROSITE" id="PS51485">
    <property type="entry name" value="PHYTOCYANIN"/>
    <property type="match status" value="1"/>
</dbReference>
<feature type="region of interest" description="Disordered" evidence="3">
    <location>
        <begin position="124"/>
        <end position="172"/>
    </location>
</feature>
<dbReference type="PANTHER" id="PTHR33021">
    <property type="entry name" value="BLUE COPPER PROTEIN"/>
    <property type="match status" value="1"/>
</dbReference>
<feature type="compositionally biased region" description="Polar residues" evidence="3">
    <location>
        <begin position="124"/>
        <end position="144"/>
    </location>
</feature>
<keyword evidence="4" id="KW-0732">Signal</keyword>
<dbReference type="OrthoDB" id="206968at2759"/>
<dbReference type="SUPFAM" id="SSF49503">
    <property type="entry name" value="Cupredoxins"/>
    <property type="match status" value="1"/>
</dbReference>
<dbReference type="AlphaFoldDB" id="A0A8T2QQA1"/>